<dbReference type="AlphaFoldDB" id="A0A1Y2GDU2"/>
<dbReference type="Gene3D" id="3.40.50.300">
    <property type="entry name" value="P-loop containing nucleotide triphosphate hydrolases"/>
    <property type="match status" value="1"/>
</dbReference>
<evidence type="ECO:0000313" key="1">
    <source>
        <dbReference type="EMBL" id="ORZ04989.1"/>
    </source>
</evidence>
<dbReference type="EMBL" id="MCFF01000053">
    <property type="protein sequence ID" value="ORZ04989.1"/>
    <property type="molecule type" value="Genomic_DNA"/>
</dbReference>
<dbReference type="Proteomes" id="UP000193648">
    <property type="component" value="Unassembled WGS sequence"/>
</dbReference>
<dbReference type="InParanoid" id="A0A1Y2GDU2"/>
<dbReference type="GO" id="GO:0016787">
    <property type="term" value="F:hydrolase activity"/>
    <property type="evidence" value="ECO:0007669"/>
    <property type="project" value="UniProtKB-KW"/>
</dbReference>
<protein>
    <submittedName>
        <fullName evidence="1">p-loop containing nucleoside triphosphate hydrolase protein</fullName>
    </submittedName>
</protein>
<dbReference type="SUPFAM" id="SSF52540">
    <property type="entry name" value="P-loop containing nucleoside triphosphate hydrolases"/>
    <property type="match status" value="1"/>
</dbReference>
<comment type="caution">
    <text evidence="1">The sequence shown here is derived from an EMBL/GenBank/DDBJ whole genome shotgun (WGS) entry which is preliminary data.</text>
</comment>
<gene>
    <name evidence="1" type="ORF">BCR41DRAFT_327927</name>
</gene>
<proteinExistence type="predicted"/>
<sequence>MSTRLDKTQVIVQHILRHLTLPRRFPPGVEHSTTKPLFVGLSGPQGIGKTTMTNKLVSVLSGTPHNLRVFSFSTDDLYLPYKDQTALSQRYPDNKLIEFRGLPGTHDVHLGASTFQAFCDANRQFYAAAPATTQHQQQLKQGTLTSNVISVPIPAYDKALHSGRGDQLPREQWSHAEAPFDVILFEGWSLGFKSIRDPLRLQQIYQEHNSNSSSSQPCSSFLSKHPYPSIEMVNEFLKAYEREWYSYLDVFIHLSAPKLETIFKWRAEQEQELWARRGTGMTEEQVRDFVTRFMPAYEVYLERLKRENLFKKDDDDEHSEHKGRVEASESESGLYVGRHLRLDLDEDRNLVSTALVD</sequence>
<dbReference type="PANTHER" id="PTHR10285">
    <property type="entry name" value="URIDINE KINASE"/>
    <property type="match status" value="1"/>
</dbReference>
<keyword evidence="1" id="KW-0378">Hydrolase</keyword>
<organism evidence="1 2">
    <name type="scientific">Lobosporangium transversale</name>
    <dbReference type="NCBI Taxonomy" id="64571"/>
    <lineage>
        <taxon>Eukaryota</taxon>
        <taxon>Fungi</taxon>
        <taxon>Fungi incertae sedis</taxon>
        <taxon>Mucoromycota</taxon>
        <taxon>Mortierellomycotina</taxon>
        <taxon>Mortierellomycetes</taxon>
        <taxon>Mortierellales</taxon>
        <taxon>Mortierellaceae</taxon>
        <taxon>Lobosporangium</taxon>
    </lineage>
</organism>
<dbReference type="FunCoup" id="A0A1Y2GDU2">
    <property type="interactions" value="494"/>
</dbReference>
<reference evidence="1 2" key="1">
    <citation type="submission" date="2016-07" db="EMBL/GenBank/DDBJ databases">
        <title>Pervasive Adenine N6-methylation of Active Genes in Fungi.</title>
        <authorList>
            <consortium name="DOE Joint Genome Institute"/>
            <person name="Mondo S.J."/>
            <person name="Dannebaum R.O."/>
            <person name="Kuo R.C."/>
            <person name="Labutti K."/>
            <person name="Haridas S."/>
            <person name="Kuo A."/>
            <person name="Salamov A."/>
            <person name="Ahrendt S.R."/>
            <person name="Lipzen A."/>
            <person name="Sullivan W."/>
            <person name="Andreopoulos W.B."/>
            <person name="Clum A."/>
            <person name="Lindquist E."/>
            <person name="Daum C."/>
            <person name="Ramamoorthy G.K."/>
            <person name="Gryganskyi A."/>
            <person name="Culley D."/>
            <person name="Magnuson J.K."/>
            <person name="James T.Y."/>
            <person name="O'Malley M.A."/>
            <person name="Stajich J.E."/>
            <person name="Spatafora J.W."/>
            <person name="Visel A."/>
            <person name="Grigoriev I.V."/>
        </authorList>
    </citation>
    <scope>NUCLEOTIDE SEQUENCE [LARGE SCALE GENOMIC DNA]</scope>
    <source>
        <strain evidence="1 2">NRRL 3116</strain>
    </source>
</reference>
<dbReference type="STRING" id="64571.A0A1Y2GDU2"/>
<dbReference type="OrthoDB" id="347435at2759"/>
<evidence type="ECO:0000313" key="2">
    <source>
        <dbReference type="Proteomes" id="UP000193648"/>
    </source>
</evidence>
<dbReference type="InterPro" id="IPR027417">
    <property type="entry name" value="P-loop_NTPase"/>
</dbReference>
<dbReference type="GeneID" id="33563524"/>
<dbReference type="RefSeq" id="XP_021876853.1">
    <property type="nucleotide sequence ID" value="XM_022021680.1"/>
</dbReference>
<name>A0A1Y2GDU2_9FUNG</name>
<accession>A0A1Y2GDU2</accession>
<keyword evidence="2" id="KW-1185">Reference proteome</keyword>